<dbReference type="SUPFAM" id="SSF52540">
    <property type="entry name" value="P-loop containing nucleoside triphosphate hydrolases"/>
    <property type="match status" value="2"/>
</dbReference>
<dbReference type="Gene3D" id="3.80.10.10">
    <property type="entry name" value="Ribonuclease Inhibitor"/>
    <property type="match status" value="4"/>
</dbReference>
<dbReference type="InterPro" id="IPR035897">
    <property type="entry name" value="Toll_tir_struct_dom_sf"/>
</dbReference>
<dbReference type="Gene3D" id="1.10.8.430">
    <property type="entry name" value="Helical domain of apoptotic protease-activating factors"/>
    <property type="match status" value="2"/>
</dbReference>
<dbReference type="Pfam" id="PF23282">
    <property type="entry name" value="WHD_ROQ1"/>
    <property type="match status" value="2"/>
</dbReference>
<dbReference type="InterPro" id="IPR055414">
    <property type="entry name" value="LRR_R13L4/SHOC2-like"/>
</dbReference>
<dbReference type="InterPro" id="IPR036390">
    <property type="entry name" value="WH_DNA-bd_sf"/>
</dbReference>
<evidence type="ECO:0000256" key="2">
    <source>
        <dbReference type="ARBA" id="ARBA00022737"/>
    </source>
</evidence>
<dbReference type="Gene3D" id="3.40.50.300">
    <property type="entry name" value="P-loop containing nucleotide triphosphate hydrolases"/>
    <property type="match status" value="2"/>
</dbReference>
<keyword evidence="3" id="KW-0611">Plant defense</keyword>
<keyword evidence="1" id="KW-0433">Leucine-rich repeat</keyword>
<dbReference type="InterPro" id="IPR027417">
    <property type="entry name" value="P-loop_NTPase"/>
</dbReference>
<evidence type="ECO:0000313" key="6">
    <source>
        <dbReference type="Proteomes" id="UP000827889"/>
    </source>
</evidence>
<reference evidence="7" key="1">
    <citation type="submission" date="2025-08" db="UniProtKB">
        <authorList>
            <consortium name="RefSeq"/>
        </authorList>
    </citation>
    <scope>IDENTIFICATION</scope>
    <source>
        <tissue evidence="7">Leaf</tissue>
    </source>
</reference>
<name>A0ABM3HAE7_9MYRT</name>
<feature type="domain" description="TIR" evidence="5">
    <location>
        <begin position="61"/>
        <end position="212"/>
    </location>
</feature>
<dbReference type="GeneID" id="115736119"/>
<feature type="compositionally biased region" description="Polar residues" evidence="4">
    <location>
        <begin position="42"/>
        <end position="52"/>
    </location>
</feature>
<sequence length="1879" mass="213466">MEFNGTQVLITILASIVGGLALRQVMKSRRRRDSESTSRTDNASLQRGSKSTSRTDDASGEHYDVFLSFKGSDTYLNFTSILHRDMVRAGIRVFLADRELKDGGKIDALLNAVKNSRIYVPIFSQHFADSIWCLREVECMVECHSKSNGNKEIIPIFYDVKPDDVKLKTNRYKKALREHKQNFFLSLSGLKRRGKYDSSRVQQWETALQTVGSIRGRELQGKGQGEEIDSIVEVISRKLNTGHVKEPEILVQDIAQVQAIMKLLDVGSDGVRYVGIHGLGGIGKTTLAKNVYNRLRFHFDGFSFLHDIRVQWQHLGGPLNLQKRLLSDYVSSGITDQIKDGGGIEMIKKVLSKKNVLIVLDDLDQKEQLEKLAGKYDWFGSRSRIIFTTRNKEVLTTQVELSNEEPKIIFDYEVQRMEFHLALELFCKHAFGRVSPREHAFSAEKIVRRVGMLPLSVQVIGSHISGLDFALEAPDIQEKLLGDTLQMLDQGGFDDVRKVLMISYNGLKRKEDKEVFLDIACFFTNEEQTYPVIMWDGCVCCPHTAIRVLQQRSLIKIMGKKIWMHDQVRDLGRHIVLEEYTPKFSRVWKHDDVVELLKRKQINEDVEAISLTSSGNGHNLVDEELAALPKLRFLQAKGLDFSGDFKNHLSMLRWLSWQTRGTTFKAQNFHFSRLLVLDLSNSNIEDGWNGWTQMKMNMLKVLDLTGCVWLNTTPDFSNFMSLEKLILARCVKLTTIHSSIGKLIHLKTLNIKGCSSLGELPGEIGSLQSLTEIVMPQNIRPFKLPETFGSLHSLSRLILDEHPGISQLPNSIGGLVKVKHLSLRRCVGITKLPSSIGKMKCLEELDLSKSGIVELPDSIGCLKKLKVIRVSYTVIRKFPCTIGHVEMLEELHAKKCLDLTDENLEEIRKLSHLRILDLSYTEVSEFPTVRGCLSSLQTLEMSSIHLPEVPDLPPSLTRLHLQACHFPSTLHFASLVSLDYLELSRLSASTEEPGPTWTSDSPEERLIHPLPSGLSTLKFKGISLLPPLSNLERLSVLCVIECPMSGFSVSKDLIHLKELTLSKCKSLEKILGLRLLKKLERLDLNRLESLVEIEGLSELESLVYFRICHCDQIARLPGLSKLDKLEHIEVEACPEIRAIEGIESRDLDKWGCTVLKRLIDVSSSTWLSHTVPKNQVFLSFTGADACYSMVDCLRKNLVLNQISVFRDNEEPSSSDGVGEEFPLDDFAIYIPFLSKNYASSRWRLRELAHMVESTSKSNGTKKILPIFYDVEVDDVKLESDLYKSALANHRGKFGNEVEEWEKALREVAGMKWFDLKTKSDGELMDLIVEEVLCKLNAKRVDEPECVVGILPDVDALIESLDVNSGGVRFVAIWGVGGIGKTTHAKVVFNRLLSHFDGACFLGDIGESSPFGLRNLQKKLITGFVGSAIAGQIEDIEAGMNKIKRVCESRKVLIVLDELYGREELKNLAGKSDWFGSGSRIIITTRNRDILETQVESSSQENRNQTEGILTYELRARDDSQALELFRRHAFKGDPPTEEYDHLAKDIVVTWPGHPLFCEVIGSYLYCHCSQLESRGDKRELWIDTLDQLRKLPIGDAYGALMIGYAGLDDNQKEIFLDIACFFSNEDKKYPFIMWEDHSYNPQSEIPILSQRSLIQIRDNKLWMHAMLRYLGRIITWKEYRHSRVWAHDDAIRLLRRRERNEHVKALSLTSDIWSNIIASEELAALPNLKFLRVKGLDFSGNFKNLLFKLIWLSWQPWQVTFHAYNFHFNKLLVLDLSHSNIEDDWGGWSQMKMDRLKVLDLTGCRQLRRTPNFSNFSTLETLILAQCVKLTAIDSSIRELTGLRTLNLDGCISLDELPEEVRSLQTDIIMPPHLTGREN</sequence>
<evidence type="ECO:0000256" key="3">
    <source>
        <dbReference type="ARBA" id="ARBA00022821"/>
    </source>
</evidence>
<evidence type="ECO:0000259" key="5">
    <source>
        <dbReference type="PROSITE" id="PS50104"/>
    </source>
</evidence>
<proteinExistence type="predicted"/>
<dbReference type="Pfam" id="PF00931">
    <property type="entry name" value="NB-ARC"/>
    <property type="match status" value="2"/>
</dbReference>
<dbReference type="InterPro" id="IPR042197">
    <property type="entry name" value="Apaf_helical"/>
</dbReference>
<dbReference type="PROSITE" id="PS50104">
    <property type="entry name" value="TIR"/>
    <property type="match status" value="2"/>
</dbReference>
<dbReference type="InterPro" id="IPR058192">
    <property type="entry name" value="WHD_ROQ1-like"/>
</dbReference>
<dbReference type="SUPFAM" id="SSF52200">
    <property type="entry name" value="Toll/Interleukin receptor TIR domain"/>
    <property type="match status" value="2"/>
</dbReference>
<dbReference type="SUPFAM" id="SSF46785">
    <property type="entry name" value="Winged helix' DNA-binding domain"/>
    <property type="match status" value="1"/>
</dbReference>
<dbReference type="Proteomes" id="UP000827889">
    <property type="component" value="Chromosome 4"/>
</dbReference>
<dbReference type="SMART" id="SM00255">
    <property type="entry name" value="TIR"/>
    <property type="match status" value="2"/>
</dbReference>
<dbReference type="SUPFAM" id="SSF52058">
    <property type="entry name" value="L domain-like"/>
    <property type="match status" value="3"/>
</dbReference>
<accession>A0ABM3HAE7</accession>
<dbReference type="PANTHER" id="PTHR11017:SF570">
    <property type="entry name" value="DISEASE RESISTANCE PROTEIN (TIR-NBS CLASS)-RELATED"/>
    <property type="match status" value="1"/>
</dbReference>
<evidence type="ECO:0000313" key="7">
    <source>
        <dbReference type="RefSeq" id="XP_048133569.1"/>
    </source>
</evidence>
<dbReference type="Pfam" id="PF01582">
    <property type="entry name" value="TIR"/>
    <property type="match status" value="2"/>
</dbReference>
<dbReference type="Gene3D" id="3.40.50.10140">
    <property type="entry name" value="Toll/interleukin-1 receptor homology (TIR) domain"/>
    <property type="match status" value="2"/>
</dbReference>
<feature type="region of interest" description="Disordered" evidence="4">
    <location>
        <begin position="28"/>
        <end position="58"/>
    </location>
</feature>
<evidence type="ECO:0000256" key="4">
    <source>
        <dbReference type="SAM" id="MobiDB-lite"/>
    </source>
</evidence>
<dbReference type="InterPro" id="IPR044974">
    <property type="entry name" value="Disease_R_plants"/>
</dbReference>
<protein>
    <submittedName>
        <fullName evidence="7">Disease resistance protein RUN1-like isoform X1</fullName>
    </submittedName>
</protein>
<dbReference type="PRINTS" id="PR00364">
    <property type="entry name" value="DISEASERSIST"/>
</dbReference>
<feature type="domain" description="TIR" evidence="5">
    <location>
        <begin position="1172"/>
        <end position="1335"/>
    </location>
</feature>
<keyword evidence="2" id="KW-0677">Repeat</keyword>
<dbReference type="InterPro" id="IPR002182">
    <property type="entry name" value="NB-ARC"/>
</dbReference>
<organism evidence="6 7">
    <name type="scientific">Rhodamnia argentea</name>
    <dbReference type="NCBI Taxonomy" id="178133"/>
    <lineage>
        <taxon>Eukaryota</taxon>
        <taxon>Viridiplantae</taxon>
        <taxon>Streptophyta</taxon>
        <taxon>Embryophyta</taxon>
        <taxon>Tracheophyta</taxon>
        <taxon>Spermatophyta</taxon>
        <taxon>Magnoliopsida</taxon>
        <taxon>eudicotyledons</taxon>
        <taxon>Gunneridae</taxon>
        <taxon>Pentapetalae</taxon>
        <taxon>rosids</taxon>
        <taxon>malvids</taxon>
        <taxon>Myrtales</taxon>
        <taxon>Myrtaceae</taxon>
        <taxon>Myrtoideae</taxon>
        <taxon>Myrteae</taxon>
        <taxon>Australasian group</taxon>
        <taxon>Rhodamnia</taxon>
    </lineage>
</organism>
<dbReference type="InterPro" id="IPR032675">
    <property type="entry name" value="LRR_dom_sf"/>
</dbReference>
<keyword evidence="6" id="KW-1185">Reference proteome</keyword>
<dbReference type="PANTHER" id="PTHR11017">
    <property type="entry name" value="LEUCINE-RICH REPEAT-CONTAINING PROTEIN"/>
    <property type="match status" value="1"/>
</dbReference>
<gene>
    <name evidence="7" type="primary">LOC115736119</name>
</gene>
<dbReference type="Pfam" id="PF23598">
    <property type="entry name" value="LRR_14"/>
    <property type="match status" value="1"/>
</dbReference>
<evidence type="ECO:0000256" key="1">
    <source>
        <dbReference type="ARBA" id="ARBA00022614"/>
    </source>
</evidence>
<dbReference type="InterPro" id="IPR000157">
    <property type="entry name" value="TIR_dom"/>
</dbReference>
<dbReference type="RefSeq" id="XP_048133569.1">
    <property type="nucleotide sequence ID" value="XM_048277612.1"/>
</dbReference>